<dbReference type="HOGENOM" id="CLU_2750943_0_0_11"/>
<protein>
    <submittedName>
        <fullName evidence="1">Uncharacterized protein</fullName>
    </submittedName>
</protein>
<sequence>MNQNPTTTNPLPAGSGFNFAHLRAQQIAAAIAKRAEARREVKPLDWRVTREELRRRRDAELRLPPMSDSS</sequence>
<reference evidence="1" key="1">
    <citation type="submission" date="2009-01" db="EMBL/GenBank/DDBJ databases">
        <authorList>
            <person name="Qin X."/>
            <person name="Bachman B."/>
            <person name="Battles P."/>
            <person name="Bell A."/>
            <person name="Bess C."/>
            <person name="Bickham C."/>
            <person name="Chaboub L."/>
            <person name="Chen D."/>
            <person name="Coyle M."/>
            <person name="Deiros D.R."/>
            <person name="Dinh H."/>
            <person name="Forbes L."/>
            <person name="Fowler G."/>
            <person name="Francisco L."/>
            <person name="Fu Q."/>
            <person name="Gubbala S."/>
            <person name="Hale W."/>
            <person name="Han Y."/>
            <person name="Hemphill L."/>
            <person name="Highlander S.K."/>
            <person name="Hirani K."/>
            <person name="Hogues M."/>
            <person name="Jackson L."/>
            <person name="Jakkamsetti A."/>
            <person name="Javaid M."/>
            <person name="Jiang H."/>
            <person name="Korchina V."/>
            <person name="Kovar C."/>
            <person name="Lara F."/>
            <person name="Lee S."/>
            <person name="Mata R."/>
            <person name="Mathew T."/>
            <person name="Moen C."/>
            <person name="Morales K."/>
            <person name="Munidasa M."/>
            <person name="Nazareth L."/>
            <person name="Ngo R."/>
            <person name="Nguyen L."/>
            <person name="Okwuonu G."/>
            <person name="Ongeri F."/>
            <person name="Patil S."/>
            <person name="Petrosino J."/>
            <person name="Pham C."/>
            <person name="Pham P."/>
            <person name="Pu L.-L."/>
            <person name="Puazo M."/>
            <person name="Raj R."/>
            <person name="Reid J."/>
            <person name="Rouhana J."/>
            <person name="Saada N."/>
            <person name="Shang Y."/>
            <person name="Simmons D."/>
            <person name="Thornton R."/>
            <person name="Warren J."/>
            <person name="Weissenberger G."/>
            <person name="Zhang J."/>
            <person name="Zhang L."/>
            <person name="Zhou C."/>
            <person name="Zhu D."/>
            <person name="Muzny D."/>
            <person name="Worley K."/>
            <person name="Gibbs R."/>
        </authorList>
    </citation>
    <scope>NUCLEOTIDE SEQUENCE [LARGE SCALE GENOMIC DNA]</scope>
    <source>
        <strain evidence="1">DSM 44291</strain>
    </source>
</reference>
<evidence type="ECO:0000313" key="2">
    <source>
        <dbReference type="Proteomes" id="UP000006196"/>
    </source>
</evidence>
<dbReference type="STRING" id="525263.HMPREF0298_1694"/>
<organism evidence="1 2">
    <name type="scientific">Corynebacterium lipophiloflavum (strain ATCC 700352 / DSM 44291 / CCUG 37336 / JCM 10383 / DMMZ 1944)</name>
    <dbReference type="NCBI Taxonomy" id="525263"/>
    <lineage>
        <taxon>Bacteria</taxon>
        <taxon>Bacillati</taxon>
        <taxon>Actinomycetota</taxon>
        <taxon>Actinomycetes</taxon>
        <taxon>Mycobacteriales</taxon>
        <taxon>Corynebacteriaceae</taxon>
        <taxon>Corynebacterium</taxon>
    </lineage>
</organism>
<gene>
    <name evidence="1" type="ORF">HMPREF0298_1694</name>
</gene>
<keyword evidence="2" id="KW-1185">Reference proteome</keyword>
<accession>C0XTC4</accession>
<evidence type="ECO:0000313" key="1">
    <source>
        <dbReference type="EMBL" id="EEI16529.1"/>
    </source>
</evidence>
<name>C0XTC4_CORLD</name>
<comment type="caution">
    <text evidence="1">The sequence shown here is derived from an EMBL/GenBank/DDBJ whole genome shotgun (WGS) entry which is preliminary data.</text>
</comment>
<dbReference type="Proteomes" id="UP000006196">
    <property type="component" value="Unassembled WGS sequence"/>
</dbReference>
<dbReference type="EMBL" id="ACHJ01000136">
    <property type="protein sequence ID" value="EEI16529.1"/>
    <property type="molecule type" value="Genomic_DNA"/>
</dbReference>
<dbReference type="AlphaFoldDB" id="C0XTC4"/>
<proteinExistence type="predicted"/>